<dbReference type="EMBL" id="KM595078">
    <property type="protein sequence ID" value="AIT70766.1"/>
    <property type="molecule type" value="Genomic_DNA"/>
</dbReference>
<gene>
    <name evidence="4" type="primary">151</name>
</gene>
<protein>
    <recommendedName>
        <fullName evidence="3">Protein OPG181</fullName>
    </recommendedName>
</protein>
<proteinExistence type="inferred from homology"/>
<evidence type="ECO:0000256" key="3">
    <source>
        <dbReference type="ARBA" id="ARBA00034877"/>
    </source>
</evidence>
<reference evidence="4 5" key="1">
    <citation type="submission" date="2014-09" db="EMBL/GenBank/DDBJ databases">
        <title>Complete Genome Sequence of the Embu Virus Strain SPAn 880.</title>
        <authorList>
            <person name="Ibrahim M.S."/>
            <person name="Antwerpen M.H."/>
            <person name="Georgi E."/>
            <person name="Vette P."/>
            <person name="Zoeller G."/>
            <person name="Meyer H."/>
        </authorList>
    </citation>
    <scope>NUCLEOTIDE SEQUENCE [LARGE SCALE GENOMIC DNA]</scope>
    <source>
        <strain evidence="4">SPAn880</strain>
    </source>
</reference>
<sequence length="341" mass="39487">MSVIISRIEPQSKWKNISCFFKNSMLNNKQRHRNVCNKLNDILSNTTSKYVVADIQEIDSELSNEYKKNNGIQLGRVSRYTKICKFTKKTDYISIPHISDEIVYSLFIFKSDDNDDDDDDDYYCNINETINNNFTNIYNNNYALISTNNDIIVRGNNVYVSIIMFYKKNYPSPTLIKCEMLYDMVFVSRHKRIYNEIPNENWFKFYIGFMNCYSTHITIRLDGSVINIRPDYKTYCILSGYSINNNTEIIDDCKCCYKDTSSVISYNNSNNLNNILLVNVPGGLGIDVNGLGKFTASFIGRIPSHKHIKLCLNILISILFKYDKIAGRGYNTLFVYGIAHK</sequence>
<comment type="similarity">
    <text evidence="2">Belongs to the orthopoxvirus OPG181 family.</text>
</comment>
<evidence type="ECO:0000256" key="1">
    <source>
        <dbReference type="ARBA" id="ARBA00022518"/>
    </source>
</evidence>
<dbReference type="Pfam" id="PF04948">
    <property type="entry name" value="Pox_A51"/>
    <property type="match status" value="1"/>
</dbReference>
<name>A0A097IW15_9POXV</name>
<dbReference type="Proteomes" id="UP000121784">
    <property type="component" value="Segment"/>
</dbReference>
<evidence type="ECO:0000313" key="4">
    <source>
        <dbReference type="EMBL" id="AIT70766.1"/>
    </source>
</evidence>
<accession>A0A097IW15</accession>
<organism evidence="4 5">
    <name type="scientific">Cotia virus</name>
    <dbReference type="NCBI Taxonomy" id="39444"/>
    <lineage>
        <taxon>Viruses</taxon>
        <taxon>Varidnaviria</taxon>
        <taxon>Bamfordvirae</taxon>
        <taxon>Nucleocytoviricota</taxon>
        <taxon>Pokkesviricetes</taxon>
        <taxon>Chitovirales</taxon>
        <taxon>Poxviridae</taxon>
        <taxon>Chordopoxvirinae</taxon>
        <taxon>Oryzopoxvirus</taxon>
        <taxon>Oryzopoxvirus cotia</taxon>
    </lineage>
</organism>
<dbReference type="InterPro" id="IPR007032">
    <property type="entry name" value="Poxvirus_A51"/>
</dbReference>
<evidence type="ECO:0000313" key="5">
    <source>
        <dbReference type="Proteomes" id="UP000121784"/>
    </source>
</evidence>
<keyword evidence="1" id="KW-0244">Early protein</keyword>
<evidence type="ECO:0000256" key="2">
    <source>
        <dbReference type="ARBA" id="ARBA00034781"/>
    </source>
</evidence>